<dbReference type="PIRSF" id="PIRSF002741">
    <property type="entry name" value="MppA"/>
    <property type="match status" value="1"/>
</dbReference>
<keyword evidence="6" id="KW-0574">Periplasm</keyword>
<keyword evidence="5 14" id="KW-0732">Signal</keyword>
<evidence type="ECO:0000256" key="2">
    <source>
        <dbReference type="ARBA" id="ARBA00004418"/>
    </source>
</evidence>
<evidence type="ECO:0000313" key="16">
    <source>
        <dbReference type="EMBL" id="KAB2396720.1"/>
    </source>
</evidence>
<dbReference type="FunFam" id="3.90.76.10:FF:000001">
    <property type="entry name" value="Oligopeptide ABC transporter substrate-binding protein"/>
    <property type="match status" value="1"/>
</dbReference>
<dbReference type="AlphaFoldDB" id="A0A9W7UXG3"/>
<feature type="signal peptide" evidence="14">
    <location>
        <begin position="1"/>
        <end position="21"/>
    </location>
</feature>
<keyword evidence="7" id="KW-0571">Peptide transport</keyword>
<evidence type="ECO:0000256" key="6">
    <source>
        <dbReference type="ARBA" id="ARBA00022764"/>
    </source>
</evidence>
<comment type="caution">
    <text evidence="16">The sequence shown here is derived from an EMBL/GenBank/DDBJ whole genome shotgun (WGS) entry which is preliminary data.</text>
</comment>
<evidence type="ECO:0000256" key="14">
    <source>
        <dbReference type="SAM" id="SignalP"/>
    </source>
</evidence>
<dbReference type="InterPro" id="IPR030678">
    <property type="entry name" value="Peptide/Ni-bd"/>
</dbReference>
<accession>A0A9W7UXG3</accession>
<name>A0A9W7UXG3_BACCE</name>
<dbReference type="FunFam" id="3.10.105.10:FF:000001">
    <property type="entry name" value="Oligopeptide ABC transporter, oligopeptide-binding protein"/>
    <property type="match status" value="1"/>
</dbReference>
<dbReference type="InterPro" id="IPR000914">
    <property type="entry name" value="SBP_5_dom"/>
</dbReference>
<proteinExistence type="inferred from homology"/>
<evidence type="ECO:0000256" key="13">
    <source>
        <dbReference type="ARBA" id="ARBA00072558"/>
    </source>
</evidence>
<dbReference type="Gene3D" id="3.90.76.10">
    <property type="entry name" value="Dipeptide-binding Protein, Domain 1"/>
    <property type="match status" value="1"/>
</dbReference>
<feature type="domain" description="Solute-binding protein family 5" evidence="15">
    <location>
        <begin position="79"/>
        <end position="457"/>
    </location>
</feature>
<comment type="similarity">
    <text evidence="3">Belongs to the bacterial solute-binding protein 5 family.</text>
</comment>
<evidence type="ECO:0000256" key="7">
    <source>
        <dbReference type="ARBA" id="ARBA00022856"/>
    </source>
</evidence>
<evidence type="ECO:0000256" key="4">
    <source>
        <dbReference type="ARBA" id="ARBA00022448"/>
    </source>
</evidence>
<evidence type="ECO:0000256" key="8">
    <source>
        <dbReference type="ARBA" id="ARBA00022927"/>
    </source>
</evidence>
<dbReference type="GO" id="GO:1904680">
    <property type="term" value="F:peptide transmembrane transporter activity"/>
    <property type="evidence" value="ECO:0007669"/>
    <property type="project" value="TreeGrafter"/>
</dbReference>
<evidence type="ECO:0000256" key="1">
    <source>
        <dbReference type="ARBA" id="ARBA00004193"/>
    </source>
</evidence>
<dbReference type="RefSeq" id="WP_151522470.1">
    <property type="nucleotide sequence ID" value="NZ_WBPL01000041.1"/>
</dbReference>
<dbReference type="GO" id="GO:0030288">
    <property type="term" value="C:outer membrane-bounded periplasmic space"/>
    <property type="evidence" value="ECO:0007669"/>
    <property type="project" value="UniProtKB-ARBA"/>
</dbReference>
<keyword evidence="11" id="KW-0449">Lipoprotein</keyword>
<dbReference type="Proteomes" id="UP000475765">
    <property type="component" value="Unassembled WGS sequence"/>
</dbReference>
<dbReference type="InterPro" id="IPR039424">
    <property type="entry name" value="SBP_5"/>
</dbReference>
<organism evidence="16 17">
    <name type="scientific">Bacillus cereus</name>
    <dbReference type="NCBI Taxonomy" id="1396"/>
    <lineage>
        <taxon>Bacteria</taxon>
        <taxon>Bacillati</taxon>
        <taxon>Bacillota</taxon>
        <taxon>Bacilli</taxon>
        <taxon>Bacillales</taxon>
        <taxon>Bacillaceae</taxon>
        <taxon>Bacillus</taxon>
        <taxon>Bacillus cereus group</taxon>
    </lineage>
</organism>
<dbReference type="Gene3D" id="3.40.190.10">
    <property type="entry name" value="Periplasmic binding protein-like II"/>
    <property type="match status" value="1"/>
</dbReference>
<reference evidence="16 17" key="1">
    <citation type="submission" date="2019-10" db="EMBL/GenBank/DDBJ databases">
        <title>Bacillus from the desert of Cuatro Cinegas, Coahuila.</title>
        <authorList>
            <person name="Olmedo-Alvarez G."/>
            <person name="Saldana S."/>
            <person name="Barcelo D."/>
        </authorList>
    </citation>
    <scope>NUCLEOTIDE SEQUENCE [LARGE SCALE GENOMIC DNA]</scope>
    <source>
        <strain evidence="16 17">CH417_13T</strain>
    </source>
</reference>
<dbReference type="PANTHER" id="PTHR30290:SF10">
    <property type="entry name" value="PERIPLASMIC OLIGOPEPTIDE-BINDING PROTEIN-RELATED"/>
    <property type="match status" value="1"/>
</dbReference>
<keyword evidence="4" id="KW-0813">Transport</keyword>
<dbReference type="GO" id="GO:0043190">
    <property type="term" value="C:ATP-binding cassette (ABC) transporter complex"/>
    <property type="evidence" value="ECO:0007669"/>
    <property type="project" value="InterPro"/>
</dbReference>
<protein>
    <recommendedName>
        <fullName evidence="13">Periplasmic oligopeptide-binding protein OppA</fullName>
    </recommendedName>
</protein>
<evidence type="ECO:0000259" key="15">
    <source>
        <dbReference type="Pfam" id="PF00496"/>
    </source>
</evidence>
<dbReference type="Gene3D" id="3.10.105.10">
    <property type="entry name" value="Dipeptide-binding Protein, Domain 3"/>
    <property type="match status" value="1"/>
</dbReference>
<dbReference type="GO" id="GO:0015833">
    <property type="term" value="P:peptide transport"/>
    <property type="evidence" value="ECO:0007669"/>
    <property type="project" value="UniProtKB-KW"/>
</dbReference>
<comment type="subunit">
    <text evidence="12">The complex is composed of two ATP-binding proteins (OppD and OppF), two transmembrane proteins (OppB and OppC) and a solute-binding protein (OppA).</text>
</comment>
<evidence type="ECO:0000256" key="12">
    <source>
        <dbReference type="ARBA" id="ARBA00063980"/>
    </source>
</evidence>
<evidence type="ECO:0000256" key="9">
    <source>
        <dbReference type="ARBA" id="ARBA00023139"/>
    </source>
</evidence>
<keyword evidence="10" id="KW-1015">Disulfide bond</keyword>
<sequence>MKRKKSYLMVMALVTSLLLTACNNKANKSDTEVKKQVLNVTVSEEIPSLDTAKTMDGTSAHVMQNIFEGLYVLNDQDQPTPAIAKSFKRSEDGKKYTFDLRKDAKWSNGDSVTANDFMFAWKRAINPETASQYASMLFYVKNAKEINKGAISLDELGVTVINDYKLEVELEQPVPYFLQLLALPIYLPQHESFLKEQGNNYALEPSNLIYNGPFVLEKWKHEQEFQLKKNATYWDRKKVKLDEINFHIVKDTMTAVNLYEAGDLDRVPINSQVVDKYKGNKELHMSSDPGIAMLRFNEKNTALANKKVRQSISLALNKDDFVAHFINNGAKPASGLVPVGHVNEVTGKDFRKENGDISSYDLQNAKKLWEEAKKELGVEQVNLEFLTFEQDNAKRMAEYIKGDLEKNLQGLAIQIKQQPFKQKLQLEQTGDYDITMANWGPDYKDPISYLEIFTTGNLNNKMNYSNSHYDELMKKAKTDFVLEPEKRWGALLEAEQVLLEDSAVAPLYHIGSAYVQKDYVKGIEKHQFGGIYTYKNAYIANE</sequence>
<dbReference type="Pfam" id="PF00496">
    <property type="entry name" value="SBP_bac_5"/>
    <property type="match status" value="1"/>
</dbReference>
<evidence type="ECO:0000256" key="11">
    <source>
        <dbReference type="ARBA" id="ARBA00023288"/>
    </source>
</evidence>
<evidence type="ECO:0000256" key="5">
    <source>
        <dbReference type="ARBA" id="ARBA00022729"/>
    </source>
</evidence>
<feature type="chain" id="PRO_5040950046" description="Periplasmic oligopeptide-binding protein OppA" evidence="14">
    <location>
        <begin position="22"/>
        <end position="542"/>
    </location>
</feature>
<dbReference type="FunFam" id="3.40.190.10:FF:000018">
    <property type="entry name" value="Oligopeptide ABC transporter, oligopeptide-binding protein"/>
    <property type="match status" value="1"/>
</dbReference>
<gene>
    <name evidence="16" type="ORF">F8172_13310</name>
</gene>
<evidence type="ECO:0000256" key="3">
    <source>
        <dbReference type="ARBA" id="ARBA00005695"/>
    </source>
</evidence>
<dbReference type="PROSITE" id="PS51257">
    <property type="entry name" value="PROKAR_LIPOPROTEIN"/>
    <property type="match status" value="1"/>
</dbReference>
<keyword evidence="8" id="KW-0653">Protein transport</keyword>
<comment type="subcellular location">
    <subcellularLocation>
        <location evidence="1">Cell membrane</location>
        <topology evidence="1">Lipid-anchor</topology>
    </subcellularLocation>
    <subcellularLocation>
        <location evidence="2">Periplasm</location>
    </subcellularLocation>
</comment>
<dbReference type="CDD" id="cd08504">
    <property type="entry name" value="PBP2_OppA"/>
    <property type="match status" value="1"/>
</dbReference>
<dbReference type="SUPFAM" id="SSF53850">
    <property type="entry name" value="Periplasmic binding protein-like II"/>
    <property type="match status" value="1"/>
</dbReference>
<evidence type="ECO:0000313" key="17">
    <source>
        <dbReference type="Proteomes" id="UP000475765"/>
    </source>
</evidence>
<dbReference type="GO" id="GO:0015031">
    <property type="term" value="P:protein transport"/>
    <property type="evidence" value="ECO:0007669"/>
    <property type="project" value="UniProtKB-KW"/>
</dbReference>
<dbReference type="PANTHER" id="PTHR30290">
    <property type="entry name" value="PERIPLASMIC BINDING COMPONENT OF ABC TRANSPORTER"/>
    <property type="match status" value="1"/>
</dbReference>
<dbReference type="EMBL" id="WBPP01000015">
    <property type="protein sequence ID" value="KAB2396720.1"/>
    <property type="molecule type" value="Genomic_DNA"/>
</dbReference>
<evidence type="ECO:0000256" key="10">
    <source>
        <dbReference type="ARBA" id="ARBA00023157"/>
    </source>
</evidence>
<keyword evidence="9" id="KW-0564">Palmitate</keyword>